<sequence>MTQAAPEPTGDAEARDLIIHRVLKAPRSALWRAWTDPELLRQWWCPKPWTTEVKAFDLQPGGAFHTLMRGPDGGVSDNPGSFLEVVPQSRLVFTSMLTAGWRPNTPWLGFTAIITMADEGAGSRYTARVMHPDEATRDRHEKMGFFDGWNTVITQLEEFAVSLS</sequence>
<comment type="similarity">
    <text evidence="1">Belongs to the AHA1 family.</text>
</comment>
<dbReference type="Pfam" id="PF08327">
    <property type="entry name" value="AHSA1"/>
    <property type="match status" value="1"/>
</dbReference>
<dbReference type="EMBL" id="NJGU01000008">
    <property type="protein sequence ID" value="OWY28214.1"/>
    <property type="molecule type" value="Genomic_DNA"/>
</dbReference>
<dbReference type="CDD" id="cd08896">
    <property type="entry name" value="SRPBCC_CalC_Aha1-like_3"/>
    <property type="match status" value="1"/>
</dbReference>
<evidence type="ECO:0000259" key="2">
    <source>
        <dbReference type="Pfam" id="PF08327"/>
    </source>
</evidence>
<reference evidence="3 4" key="1">
    <citation type="submission" date="2017-06" db="EMBL/GenBank/DDBJ databases">
        <title>Herbaspirillum phytohormonus sp. nov., isolated from the root nodule of Robinia pseudoacacia in lead-zinc mine.</title>
        <authorList>
            <person name="Fan M."/>
            <person name="Lin Y."/>
        </authorList>
    </citation>
    <scope>NUCLEOTIDE SEQUENCE [LARGE SCALE GENOMIC DNA]</scope>
    <source>
        <strain evidence="3 4">HZ10</strain>
    </source>
</reference>
<dbReference type="Gene3D" id="3.30.530.20">
    <property type="match status" value="1"/>
</dbReference>
<proteinExistence type="inferred from homology"/>
<dbReference type="RefSeq" id="WP_088751842.1">
    <property type="nucleotide sequence ID" value="NZ_NJGU01000008.1"/>
</dbReference>
<protein>
    <submittedName>
        <fullName evidence="3">Polyketide cyclase</fullName>
    </submittedName>
</protein>
<comment type="caution">
    <text evidence="3">The sequence shown here is derived from an EMBL/GenBank/DDBJ whole genome shotgun (WGS) entry which is preliminary data.</text>
</comment>
<dbReference type="InterPro" id="IPR023393">
    <property type="entry name" value="START-like_dom_sf"/>
</dbReference>
<organism evidence="3 4">
    <name type="scientific">Herbaspirillum robiniae</name>
    <dbReference type="NCBI Taxonomy" id="2014887"/>
    <lineage>
        <taxon>Bacteria</taxon>
        <taxon>Pseudomonadati</taxon>
        <taxon>Pseudomonadota</taxon>
        <taxon>Betaproteobacteria</taxon>
        <taxon>Burkholderiales</taxon>
        <taxon>Oxalobacteraceae</taxon>
        <taxon>Herbaspirillum</taxon>
    </lineage>
</organism>
<dbReference type="InterPro" id="IPR013538">
    <property type="entry name" value="ASHA1/2-like_C"/>
</dbReference>
<dbReference type="AlphaFoldDB" id="A0A246WPC5"/>
<evidence type="ECO:0000313" key="4">
    <source>
        <dbReference type="Proteomes" id="UP000197596"/>
    </source>
</evidence>
<name>A0A246WPC5_9BURK</name>
<dbReference type="Proteomes" id="UP000197596">
    <property type="component" value="Unassembled WGS sequence"/>
</dbReference>
<evidence type="ECO:0000313" key="3">
    <source>
        <dbReference type="EMBL" id="OWY28214.1"/>
    </source>
</evidence>
<accession>A0A246WPC5</accession>
<feature type="domain" description="Activator of Hsp90 ATPase homologue 1/2-like C-terminal" evidence="2">
    <location>
        <begin position="24"/>
        <end position="158"/>
    </location>
</feature>
<dbReference type="SUPFAM" id="SSF55961">
    <property type="entry name" value="Bet v1-like"/>
    <property type="match status" value="1"/>
</dbReference>
<evidence type="ECO:0000256" key="1">
    <source>
        <dbReference type="ARBA" id="ARBA00006817"/>
    </source>
</evidence>
<gene>
    <name evidence="3" type="ORF">CEJ42_16530</name>
</gene>